<accession>A0A6C0EA77</accession>
<proteinExistence type="predicted"/>
<organism evidence="1">
    <name type="scientific">viral metagenome</name>
    <dbReference type="NCBI Taxonomy" id="1070528"/>
    <lineage>
        <taxon>unclassified sequences</taxon>
        <taxon>metagenomes</taxon>
        <taxon>organismal metagenomes</taxon>
    </lineage>
</organism>
<name>A0A6C0EA77_9ZZZZ</name>
<dbReference type="AlphaFoldDB" id="A0A6C0EA77"/>
<protein>
    <recommendedName>
        <fullName evidence="2">DUF4116 domain-containing protein</fullName>
    </recommendedName>
</protein>
<evidence type="ECO:0000313" key="1">
    <source>
        <dbReference type="EMBL" id="QHT25984.1"/>
    </source>
</evidence>
<sequence>MALSKLVMPFKRLVYREDIYADIIKKHPLAIKQVPYWCQTEQLTKIAFENGCLIDYVDSYYRNYPVRTYYDLYKTLALEGLQKRKNIKPYTRHEEINLTYPNDSEIVRNVGDYQDNIYHAMIEYNCKNYAYIYEKHRDLGEKRLNELIQKCPEMFKHVPKNSQTQELCNKAVKLHGDNIKYVLPKYVTYDMCRDLLMTERKYIDYVPHEYIDTMLEIYVLQSNGSFNLDMLDNKKCLEIALTNTDNIGSLQFLSQLACWRPDKDHMTDDMWLKLFENEPETISNKNFPEKYKTRENYCDALNRGVRLYQIPRIKDLNKFAVTVNGKNISDVKKDDLTNELIEIAKKNLSNYEFISRMTRLGLYDYITDEMYEEYVKNNDDVLWSIPEERITKKIIDFALDKDQAQIRYVRNPTEEMLVNLISKNPRAFCEIDHKHVTYNVALEAFKRDKVTLLYMPPKYKRFFTLFYDFY</sequence>
<dbReference type="EMBL" id="MN739777">
    <property type="protein sequence ID" value="QHT25984.1"/>
    <property type="molecule type" value="Genomic_DNA"/>
</dbReference>
<evidence type="ECO:0008006" key="2">
    <source>
        <dbReference type="Google" id="ProtNLM"/>
    </source>
</evidence>
<reference evidence="1" key="1">
    <citation type="journal article" date="2020" name="Nature">
        <title>Giant virus diversity and host interactions through global metagenomics.</title>
        <authorList>
            <person name="Schulz F."/>
            <person name="Roux S."/>
            <person name="Paez-Espino D."/>
            <person name="Jungbluth S."/>
            <person name="Walsh D.A."/>
            <person name="Denef V.J."/>
            <person name="McMahon K.D."/>
            <person name="Konstantinidis K.T."/>
            <person name="Eloe-Fadrosh E.A."/>
            <person name="Kyrpides N.C."/>
            <person name="Woyke T."/>
        </authorList>
    </citation>
    <scope>NUCLEOTIDE SEQUENCE</scope>
    <source>
        <strain evidence="1">GVMAG-M-3300023179-27</strain>
    </source>
</reference>